<organism evidence="3 4">
    <name type="scientific">Orchesella dallaii</name>
    <dbReference type="NCBI Taxonomy" id="48710"/>
    <lineage>
        <taxon>Eukaryota</taxon>
        <taxon>Metazoa</taxon>
        <taxon>Ecdysozoa</taxon>
        <taxon>Arthropoda</taxon>
        <taxon>Hexapoda</taxon>
        <taxon>Collembola</taxon>
        <taxon>Entomobryomorpha</taxon>
        <taxon>Entomobryoidea</taxon>
        <taxon>Orchesellidae</taxon>
        <taxon>Orchesellinae</taxon>
        <taxon>Orchesella</taxon>
    </lineage>
</organism>
<keyword evidence="1" id="KW-1133">Transmembrane helix</keyword>
<name>A0ABP1RRD7_9HEXA</name>
<evidence type="ECO:0000256" key="1">
    <source>
        <dbReference type="SAM" id="Phobius"/>
    </source>
</evidence>
<feature type="signal peptide" evidence="2">
    <location>
        <begin position="1"/>
        <end position="25"/>
    </location>
</feature>
<gene>
    <name evidence="3" type="ORF">ODALV1_LOCUS25265</name>
</gene>
<dbReference type="EMBL" id="CAXLJM020000103">
    <property type="protein sequence ID" value="CAL8133897.1"/>
    <property type="molecule type" value="Genomic_DNA"/>
</dbReference>
<feature type="transmembrane region" description="Helical" evidence="1">
    <location>
        <begin position="125"/>
        <end position="147"/>
    </location>
</feature>
<feature type="chain" id="PRO_5045904323" evidence="2">
    <location>
        <begin position="26"/>
        <end position="188"/>
    </location>
</feature>
<evidence type="ECO:0000256" key="2">
    <source>
        <dbReference type="SAM" id="SignalP"/>
    </source>
</evidence>
<reference evidence="3 4" key="1">
    <citation type="submission" date="2024-08" db="EMBL/GenBank/DDBJ databases">
        <authorList>
            <person name="Cucini C."/>
            <person name="Frati F."/>
        </authorList>
    </citation>
    <scope>NUCLEOTIDE SEQUENCE [LARGE SCALE GENOMIC DNA]</scope>
</reference>
<keyword evidence="1" id="KW-0472">Membrane</keyword>
<proteinExistence type="predicted"/>
<comment type="caution">
    <text evidence="3">The sequence shown here is derived from an EMBL/GenBank/DDBJ whole genome shotgun (WGS) entry which is preliminary data.</text>
</comment>
<dbReference type="Proteomes" id="UP001642540">
    <property type="component" value="Unassembled WGS sequence"/>
</dbReference>
<keyword evidence="4" id="KW-1185">Reference proteome</keyword>
<protein>
    <submittedName>
        <fullName evidence="3">Uncharacterized protein</fullName>
    </submittedName>
</protein>
<keyword evidence="1" id="KW-0812">Transmembrane</keyword>
<keyword evidence="2" id="KW-0732">Signal</keyword>
<accession>A0ABP1RRD7</accession>
<evidence type="ECO:0000313" key="3">
    <source>
        <dbReference type="EMBL" id="CAL8133897.1"/>
    </source>
</evidence>
<sequence length="188" mass="20856">MASQLVLLLSLLVIGVAFYSKPVNATKIVIKVPEYKLQQYKALLERQINSANITGSSEVANSTIQTLHSPIVAKDVKAKNESIVSMRNISMENRDAGKANITNYQAPETAQFQMKRKLAQPVSTVAIIIVVVSSIGLLVFLAIRIIYIFNHNPEWLACYKRSDSTSRPEPAVEFQNEAAQSHVNLQMN</sequence>
<evidence type="ECO:0000313" key="4">
    <source>
        <dbReference type="Proteomes" id="UP001642540"/>
    </source>
</evidence>